<organism evidence="1 2">
    <name type="scientific">Streptomyces canus</name>
    <dbReference type="NCBI Taxonomy" id="58343"/>
    <lineage>
        <taxon>Bacteria</taxon>
        <taxon>Bacillati</taxon>
        <taxon>Actinomycetota</taxon>
        <taxon>Actinomycetes</taxon>
        <taxon>Kitasatosporales</taxon>
        <taxon>Streptomycetaceae</taxon>
        <taxon>Streptomyces</taxon>
        <taxon>Streptomyces aurantiacus group</taxon>
    </lineage>
</organism>
<dbReference type="EMBL" id="JAUSZV010000005">
    <property type="protein sequence ID" value="MDQ0908676.1"/>
    <property type="molecule type" value="Genomic_DNA"/>
</dbReference>
<dbReference type="Proteomes" id="UP001234216">
    <property type="component" value="Unassembled WGS sequence"/>
</dbReference>
<evidence type="ECO:0000313" key="2">
    <source>
        <dbReference type="Proteomes" id="UP001234216"/>
    </source>
</evidence>
<dbReference type="AlphaFoldDB" id="A0AAW8FEV1"/>
<reference evidence="1" key="1">
    <citation type="submission" date="2023-07" db="EMBL/GenBank/DDBJ databases">
        <title>Comparative genomics of wheat-associated soil bacteria to identify genetic determinants of phenazine resistance.</title>
        <authorList>
            <person name="Mouncey N."/>
        </authorList>
    </citation>
    <scope>NUCLEOTIDE SEQUENCE</scope>
    <source>
        <strain evidence="1">V4I22</strain>
    </source>
</reference>
<proteinExistence type="predicted"/>
<comment type="caution">
    <text evidence="1">The sequence shown here is derived from an EMBL/GenBank/DDBJ whole genome shotgun (WGS) entry which is preliminary data.</text>
</comment>
<protein>
    <recommendedName>
        <fullName evidence="3">Transposase</fullName>
    </recommendedName>
</protein>
<dbReference type="RefSeq" id="WP_306978131.1">
    <property type="nucleotide sequence ID" value="NZ_JAUSZV010000005.1"/>
</dbReference>
<sequence length="64" mass="7728">MRRRKRIGTSRAVSLRRVRDRSIQRREDIRPGGWTRRFGRRAEQARPWLQFLADLATLLARVVR</sequence>
<accession>A0AAW8FEV1</accession>
<gene>
    <name evidence="1" type="ORF">QFZ22_004661</name>
</gene>
<name>A0AAW8FEV1_9ACTN</name>
<evidence type="ECO:0000313" key="1">
    <source>
        <dbReference type="EMBL" id="MDQ0908676.1"/>
    </source>
</evidence>
<evidence type="ECO:0008006" key="3">
    <source>
        <dbReference type="Google" id="ProtNLM"/>
    </source>
</evidence>